<dbReference type="PROSITE" id="PS00455">
    <property type="entry name" value="AMP_BINDING"/>
    <property type="match status" value="1"/>
</dbReference>
<dbReference type="Proteomes" id="UP000780690">
    <property type="component" value="Unassembled WGS sequence"/>
</dbReference>
<evidence type="ECO:0000259" key="2">
    <source>
        <dbReference type="Pfam" id="PF00501"/>
    </source>
</evidence>
<dbReference type="Pfam" id="PF00501">
    <property type="entry name" value="AMP-binding"/>
    <property type="match status" value="1"/>
</dbReference>
<dbReference type="PANTHER" id="PTHR43347:SF3">
    <property type="entry name" value="ACYL-COA SYNTHETASE SHORT-CHAIN FAMILY MEMBER 3, MITOCHONDRIAL"/>
    <property type="match status" value="1"/>
</dbReference>
<dbReference type="InterPro" id="IPR042099">
    <property type="entry name" value="ANL_N_sf"/>
</dbReference>
<comment type="caution">
    <text evidence="5">The sequence shown here is derived from an EMBL/GenBank/DDBJ whole genome shotgun (WGS) entry which is preliminary data.</text>
</comment>
<dbReference type="Pfam" id="PF16177">
    <property type="entry name" value="ACAS_N"/>
    <property type="match status" value="1"/>
</dbReference>
<reference evidence="5 6" key="1">
    <citation type="journal article" date="2019" name="bioRxiv">
        <title>Bacteria contribute to plant secondary compound degradation in a generalist herbivore system.</title>
        <authorList>
            <person name="Francoeur C.B."/>
            <person name="Khadempour L."/>
            <person name="Moreira-Soto R.D."/>
            <person name="Gotting K."/>
            <person name="Book A.J."/>
            <person name="Pinto-Tomas A.A."/>
            <person name="Keefover-Ring K."/>
            <person name="Currie C.R."/>
        </authorList>
    </citation>
    <scope>NUCLEOTIDE SEQUENCE [LARGE SCALE GENOMIC DNA]</scope>
    <source>
        <strain evidence="5 6">Acro-805</strain>
    </source>
</reference>
<dbReference type="Pfam" id="PF13193">
    <property type="entry name" value="AMP-binding_C"/>
    <property type="match status" value="1"/>
</dbReference>
<feature type="domain" description="AMP-binding enzyme C-terminal" evidence="3">
    <location>
        <begin position="473"/>
        <end position="552"/>
    </location>
</feature>
<dbReference type="InterPro" id="IPR000873">
    <property type="entry name" value="AMP-dep_synth/lig_dom"/>
</dbReference>
<evidence type="ECO:0000259" key="3">
    <source>
        <dbReference type="Pfam" id="PF13193"/>
    </source>
</evidence>
<evidence type="ECO:0000256" key="1">
    <source>
        <dbReference type="ARBA" id="ARBA00006432"/>
    </source>
</evidence>
<organism evidence="5 6">
    <name type="scientific">Candidatus Pantoea formicae</name>
    <dbReference type="NCBI Taxonomy" id="2608355"/>
    <lineage>
        <taxon>Bacteria</taxon>
        <taxon>Pseudomonadati</taxon>
        <taxon>Pseudomonadota</taxon>
        <taxon>Gammaproteobacteria</taxon>
        <taxon>Enterobacterales</taxon>
        <taxon>Erwiniaceae</taxon>
        <taxon>Pantoea</taxon>
    </lineage>
</organism>
<dbReference type="Gene3D" id="3.40.50.12780">
    <property type="entry name" value="N-terminal domain of ligase-like"/>
    <property type="match status" value="1"/>
</dbReference>
<gene>
    <name evidence="5" type="ORF">F3J38_09995</name>
</gene>
<accession>A0ABX0QWU1</accession>
<dbReference type="RefSeq" id="WP_167137761.1">
    <property type="nucleotide sequence ID" value="NZ_VWXD01000003.1"/>
</dbReference>
<keyword evidence="6" id="KW-1185">Reference proteome</keyword>
<proteinExistence type="inferred from homology"/>
<evidence type="ECO:0000259" key="4">
    <source>
        <dbReference type="Pfam" id="PF16177"/>
    </source>
</evidence>
<feature type="domain" description="Acetyl-coenzyme A synthetase N-terminal" evidence="4">
    <location>
        <begin position="14"/>
        <end position="56"/>
    </location>
</feature>
<protein>
    <submittedName>
        <fullName evidence="5">AMP-binding protein</fullName>
    </submittedName>
</protein>
<name>A0ABX0QWU1_9GAMM</name>
<feature type="domain" description="AMP-dependent synthetase/ligase" evidence="2">
    <location>
        <begin position="59"/>
        <end position="408"/>
    </location>
</feature>
<dbReference type="InterPro" id="IPR020845">
    <property type="entry name" value="AMP-binding_CS"/>
</dbReference>
<dbReference type="InterPro" id="IPR032387">
    <property type="entry name" value="ACAS_N"/>
</dbReference>
<dbReference type="InterPro" id="IPR025110">
    <property type="entry name" value="AMP-bd_C"/>
</dbReference>
<comment type="similarity">
    <text evidence="1">Belongs to the ATP-dependent AMP-binding enzyme family.</text>
</comment>
<evidence type="ECO:0000313" key="5">
    <source>
        <dbReference type="EMBL" id="NIF00389.1"/>
    </source>
</evidence>
<dbReference type="EMBL" id="VWXD01000003">
    <property type="protein sequence ID" value="NIF00389.1"/>
    <property type="molecule type" value="Genomic_DNA"/>
</dbReference>
<dbReference type="Gene3D" id="3.30.300.30">
    <property type="match status" value="1"/>
</dbReference>
<evidence type="ECO:0000313" key="6">
    <source>
        <dbReference type="Proteomes" id="UP000780690"/>
    </source>
</evidence>
<sequence length="560" mass="62385">MLTADAESEGLDRDFWQQEAQQLHWQHPFEQVVEFVESGPRRRWFSEGKTNLCFNALDRHLALRADRCAIIHRDFCGETHQLSYRELWQQVNALSSLMTEWGIRQGDRVLIALPMTPLAAVAMLACARLGAIHVVVYSSITSEALAQRIQACTPALFLHHSDSRGRESLPTIPSTAENMRVVDTASAAYVQQLALHMDRHVPCVWLSSSEPSHILFTSGTSGVPKGIVRDTGGYAVALLASLRHLFHLADDEVFFTSADVGWVTGHSYGIYAPLLAGLTTVMCESSAVNAPGQNWWHMVAELGITRMLTIAGAIRLARRQGPPRASLTSLRTLYLAGEPLDESTETWVRDVMAVSCENHYWQTESGWPLLAGQGTKLSAVFSRSVEVINPLNGEASPEGETGMLIIKNTLGPGAMLTLWQDDTQHDQRYWLQHRGQWCYATHDCAIKQDSVIVIQGRMDDVINIGGKRLATAEVENALSGLPGMVEVVANRTPHPLLGEMVALFVVTEALTSTQQALLKQEIRKRLVERCGRHALPRRIHFRYQLPKTFSGKFLRRMLLD</sequence>
<dbReference type="InterPro" id="IPR045851">
    <property type="entry name" value="AMP-bd_C_sf"/>
</dbReference>
<dbReference type="SUPFAM" id="SSF56801">
    <property type="entry name" value="Acetyl-CoA synthetase-like"/>
    <property type="match status" value="1"/>
</dbReference>
<dbReference type="PANTHER" id="PTHR43347">
    <property type="entry name" value="ACYL-COA SYNTHETASE"/>
    <property type="match status" value="1"/>
</dbReference>